<accession>A0ACB7V8H2</accession>
<evidence type="ECO:0000313" key="1">
    <source>
        <dbReference type="EMBL" id="KAH7669785.1"/>
    </source>
</evidence>
<dbReference type="EMBL" id="CM037021">
    <property type="protein sequence ID" value="KAH7669785.1"/>
    <property type="molecule type" value="Genomic_DNA"/>
</dbReference>
<organism evidence="1 2">
    <name type="scientific">Dioscorea alata</name>
    <name type="common">Purple yam</name>
    <dbReference type="NCBI Taxonomy" id="55571"/>
    <lineage>
        <taxon>Eukaryota</taxon>
        <taxon>Viridiplantae</taxon>
        <taxon>Streptophyta</taxon>
        <taxon>Embryophyta</taxon>
        <taxon>Tracheophyta</taxon>
        <taxon>Spermatophyta</taxon>
        <taxon>Magnoliopsida</taxon>
        <taxon>Liliopsida</taxon>
        <taxon>Dioscoreales</taxon>
        <taxon>Dioscoreaceae</taxon>
        <taxon>Dioscorea</taxon>
    </lineage>
</organism>
<proteinExistence type="predicted"/>
<protein>
    <submittedName>
        <fullName evidence="1">Syntaxin 1B/2/3 protein</fullName>
    </submittedName>
</protein>
<dbReference type="Proteomes" id="UP000827976">
    <property type="component" value="Chromosome 11"/>
</dbReference>
<evidence type="ECO:0000313" key="2">
    <source>
        <dbReference type="Proteomes" id="UP000827976"/>
    </source>
</evidence>
<sequence>MNNLMTESFERIRGLYPGENHVQTANLNDSNDRGMKGFFEKVEKIEKQMENITVLFYKLQATNEEAQSATKASTMKALKEQMEKDIEAVKLIALKIKTSLEELDRDNVANRQNQGCEKGTGVDRSRTAMTVSLKKKLKDRMTQFQVLRQEIQDEYRDIVERRIFTVTGARPDEETIDHLIQTGNSEQIFVAAIEGHGRVQIMDTLAEIQERRDTFLELEKRLLDLQQMFLDMSVMVDAQGDMLNDIEAQVTNAVEHVQRGNVNLKQVKELQRNSRKWMCFSILILLVIIIIVVASVLK</sequence>
<name>A0ACB7V8H2_DIOAL</name>
<comment type="caution">
    <text evidence="1">The sequence shown here is derived from an EMBL/GenBank/DDBJ whole genome shotgun (WGS) entry which is preliminary data.</text>
</comment>
<gene>
    <name evidence="1" type="ORF">IHE45_11G100700</name>
</gene>
<keyword evidence="2" id="KW-1185">Reference proteome</keyword>
<reference evidence="2" key="1">
    <citation type="journal article" date="2022" name="Nat. Commun.">
        <title>Chromosome evolution and the genetic basis of agronomically important traits in greater yam.</title>
        <authorList>
            <person name="Bredeson J.V."/>
            <person name="Lyons J.B."/>
            <person name="Oniyinde I.O."/>
            <person name="Okereke N.R."/>
            <person name="Kolade O."/>
            <person name="Nnabue I."/>
            <person name="Nwadili C.O."/>
            <person name="Hribova E."/>
            <person name="Parker M."/>
            <person name="Nwogha J."/>
            <person name="Shu S."/>
            <person name="Carlson J."/>
            <person name="Kariba R."/>
            <person name="Muthemba S."/>
            <person name="Knop K."/>
            <person name="Barton G.J."/>
            <person name="Sherwood A.V."/>
            <person name="Lopez-Montes A."/>
            <person name="Asiedu R."/>
            <person name="Jamnadass R."/>
            <person name="Muchugi A."/>
            <person name="Goodstein D."/>
            <person name="Egesi C.N."/>
            <person name="Featherston J."/>
            <person name="Asfaw A."/>
            <person name="Simpson G.G."/>
            <person name="Dolezel J."/>
            <person name="Hendre P.S."/>
            <person name="Van Deynze A."/>
            <person name="Kumar P.L."/>
            <person name="Obidiegwu J.E."/>
            <person name="Bhattacharjee R."/>
            <person name="Rokhsar D.S."/>
        </authorList>
    </citation>
    <scope>NUCLEOTIDE SEQUENCE [LARGE SCALE GENOMIC DNA]</scope>
    <source>
        <strain evidence="2">cv. TDa95/00328</strain>
    </source>
</reference>
<feature type="non-terminal residue" evidence="1">
    <location>
        <position position="298"/>
    </location>
</feature>